<proteinExistence type="predicted"/>
<name>A0A8D9BTL3_9HEMI</name>
<sequence length="104" mass="12396">MRTCDEKSCRSVIQVGWESSRDRTFFAPKLMHCNFFFFWQSCESCDEHLPDTVYHFFCSCQHFSNVRQACFGKTMITYTPRFCKYPVPPYCRTLGKINQVLLYC</sequence>
<dbReference type="AlphaFoldDB" id="A0A8D9BTL3"/>
<protein>
    <submittedName>
        <fullName evidence="1">Uncharacterized protein</fullName>
    </submittedName>
</protein>
<dbReference type="EMBL" id="HBUF01676006">
    <property type="protein sequence ID" value="CAG6791390.1"/>
    <property type="molecule type" value="Transcribed_RNA"/>
</dbReference>
<evidence type="ECO:0000313" key="1">
    <source>
        <dbReference type="EMBL" id="CAG6791390.1"/>
    </source>
</evidence>
<accession>A0A8D9BTL3</accession>
<reference evidence="1" key="1">
    <citation type="submission" date="2021-05" db="EMBL/GenBank/DDBJ databases">
        <authorList>
            <person name="Alioto T."/>
            <person name="Alioto T."/>
            <person name="Gomez Garrido J."/>
        </authorList>
    </citation>
    <scope>NUCLEOTIDE SEQUENCE</scope>
</reference>
<organism evidence="1">
    <name type="scientific">Cacopsylla melanoneura</name>
    <dbReference type="NCBI Taxonomy" id="428564"/>
    <lineage>
        <taxon>Eukaryota</taxon>
        <taxon>Metazoa</taxon>
        <taxon>Ecdysozoa</taxon>
        <taxon>Arthropoda</taxon>
        <taxon>Hexapoda</taxon>
        <taxon>Insecta</taxon>
        <taxon>Pterygota</taxon>
        <taxon>Neoptera</taxon>
        <taxon>Paraneoptera</taxon>
        <taxon>Hemiptera</taxon>
        <taxon>Sternorrhyncha</taxon>
        <taxon>Psylloidea</taxon>
        <taxon>Psyllidae</taxon>
        <taxon>Psyllinae</taxon>
        <taxon>Cacopsylla</taxon>
    </lineage>
</organism>